<reference evidence="2 3" key="1">
    <citation type="submission" date="2018-03" db="EMBL/GenBank/DDBJ databases">
        <title>Finding Nemo's genes: A chromosome-scale reference assembly of the genome of the orange clownfish Amphiprion percula.</title>
        <authorList>
            <person name="Lehmann R."/>
        </authorList>
    </citation>
    <scope>NUCLEOTIDE SEQUENCE</scope>
</reference>
<dbReference type="Ensembl" id="ENSAPET00000010634.1">
    <property type="protein sequence ID" value="ENSAPEP00000010355.1"/>
    <property type="gene ID" value="ENSAPEG00000007439.1"/>
</dbReference>
<proteinExistence type="predicted"/>
<evidence type="ECO:0000313" key="3">
    <source>
        <dbReference type="Proteomes" id="UP000265080"/>
    </source>
</evidence>
<feature type="chain" id="PRO_5017992045" description="Secreted protein" evidence="1">
    <location>
        <begin position="21"/>
        <end position="140"/>
    </location>
</feature>
<sequence length="140" mass="16196">MLFFLFLSLSLSLSLLPVENFKKRKRRRYLPSDVYPTLICLWTVCQVTAFHLPSPICSHQWCNSLKFRNLVATTKLKVGVFPFLILHTLQDCQCLEFTISVVFALLKIHRGGKMKYMVGSEQSKFVSPCPHNINLGYFHN</sequence>
<reference evidence="2" key="3">
    <citation type="submission" date="2025-09" db="UniProtKB">
        <authorList>
            <consortium name="Ensembl"/>
        </authorList>
    </citation>
    <scope>IDENTIFICATION</scope>
</reference>
<accession>A0A3P8SE40</accession>
<keyword evidence="1" id="KW-0732">Signal</keyword>
<protein>
    <recommendedName>
        <fullName evidence="4">Secreted protein</fullName>
    </recommendedName>
</protein>
<evidence type="ECO:0008006" key="4">
    <source>
        <dbReference type="Google" id="ProtNLM"/>
    </source>
</evidence>
<evidence type="ECO:0000313" key="2">
    <source>
        <dbReference type="Ensembl" id="ENSAPEP00000010355.1"/>
    </source>
</evidence>
<organism evidence="2 3">
    <name type="scientific">Amphiprion percula</name>
    <name type="common">Orange clownfish</name>
    <name type="synonym">Lutjanus percula</name>
    <dbReference type="NCBI Taxonomy" id="161767"/>
    <lineage>
        <taxon>Eukaryota</taxon>
        <taxon>Metazoa</taxon>
        <taxon>Chordata</taxon>
        <taxon>Craniata</taxon>
        <taxon>Vertebrata</taxon>
        <taxon>Euteleostomi</taxon>
        <taxon>Actinopterygii</taxon>
        <taxon>Neopterygii</taxon>
        <taxon>Teleostei</taxon>
        <taxon>Neoteleostei</taxon>
        <taxon>Acanthomorphata</taxon>
        <taxon>Ovalentaria</taxon>
        <taxon>Pomacentridae</taxon>
        <taxon>Amphiprion</taxon>
    </lineage>
</organism>
<evidence type="ECO:0000256" key="1">
    <source>
        <dbReference type="SAM" id="SignalP"/>
    </source>
</evidence>
<dbReference type="AlphaFoldDB" id="A0A3P8SE40"/>
<dbReference type="Proteomes" id="UP000265080">
    <property type="component" value="Chromosome 13"/>
</dbReference>
<reference evidence="2" key="2">
    <citation type="submission" date="2025-08" db="UniProtKB">
        <authorList>
            <consortium name="Ensembl"/>
        </authorList>
    </citation>
    <scope>IDENTIFICATION</scope>
</reference>
<feature type="signal peptide" evidence="1">
    <location>
        <begin position="1"/>
        <end position="20"/>
    </location>
</feature>
<name>A0A3P8SE40_AMPPE</name>
<keyword evidence="3" id="KW-1185">Reference proteome</keyword>